<evidence type="ECO:0000313" key="3">
    <source>
        <dbReference type="Proteomes" id="UP000015106"/>
    </source>
</evidence>
<proteinExistence type="predicted"/>
<evidence type="ECO:0000256" key="1">
    <source>
        <dbReference type="SAM" id="MobiDB-lite"/>
    </source>
</evidence>
<dbReference type="EnsemblPlants" id="TuG1812G0300002995.01.T01">
    <property type="protein sequence ID" value="TuG1812G0300002995.01.T01.cds446288"/>
    <property type="gene ID" value="TuG1812G0300002995.01"/>
</dbReference>
<dbReference type="AlphaFoldDB" id="A0A8R7TWI8"/>
<dbReference type="Gramene" id="TuG1812G0300002995.01.T01">
    <property type="protein sequence ID" value="TuG1812G0300002995.01.T01.cds446288"/>
    <property type="gene ID" value="TuG1812G0300002995.01"/>
</dbReference>
<feature type="region of interest" description="Disordered" evidence="1">
    <location>
        <begin position="1"/>
        <end position="68"/>
    </location>
</feature>
<protein>
    <submittedName>
        <fullName evidence="2">Uncharacterized protein</fullName>
    </submittedName>
</protein>
<keyword evidence="3" id="KW-1185">Reference proteome</keyword>
<organism evidence="2 3">
    <name type="scientific">Triticum urartu</name>
    <name type="common">Red wild einkorn</name>
    <name type="synonym">Crithodium urartu</name>
    <dbReference type="NCBI Taxonomy" id="4572"/>
    <lineage>
        <taxon>Eukaryota</taxon>
        <taxon>Viridiplantae</taxon>
        <taxon>Streptophyta</taxon>
        <taxon>Embryophyta</taxon>
        <taxon>Tracheophyta</taxon>
        <taxon>Spermatophyta</taxon>
        <taxon>Magnoliopsida</taxon>
        <taxon>Liliopsida</taxon>
        <taxon>Poales</taxon>
        <taxon>Poaceae</taxon>
        <taxon>BOP clade</taxon>
        <taxon>Pooideae</taxon>
        <taxon>Triticodae</taxon>
        <taxon>Triticeae</taxon>
        <taxon>Triticinae</taxon>
        <taxon>Triticum</taxon>
    </lineage>
</organism>
<accession>A0A8R7TWI8</accession>
<reference evidence="3" key="1">
    <citation type="journal article" date="2013" name="Nature">
        <title>Draft genome of the wheat A-genome progenitor Triticum urartu.</title>
        <authorList>
            <person name="Ling H.Q."/>
            <person name="Zhao S."/>
            <person name="Liu D."/>
            <person name="Wang J."/>
            <person name="Sun H."/>
            <person name="Zhang C."/>
            <person name="Fan H."/>
            <person name="Li D."/>
            <person name="Dong L."/>
            <person name="Tao Y."/>
            <person name="Gao C."/>
            <person name="Wu H."/>
            <person name="Li Y."/>
            <person name="Cui Y."/>
            <person name="Guo X."/>
            <person name="Zheng S."/>
            <person name="Wang B."/>
            <person name="Yu K."/>
            <person name="Liang Q."/>
            <person name="Yang W."/>
            <person name="Lou X."/>
            <person name="Chen J."/>
            <person name="Feng M."/>
            <person name="Jian J."/>
            <person name="Zhang X."/>
            <person name="Luo G."/>
            <person name="Jiang Y."/>
            <person name="Liu J."/>
            <person name="Wang Z."/>
            <person name="Sha Y."/>
            <person name="Zhang B."/>
            <person name="Wu H."/>
            <person name="Tang D."/>
            <person name="Shen Q."/>
            <person name="Xue P."/>
            <person name="Zou S."/>
            <person name="Wang X."/>
            <person name="Liu X."/>
            <person name="Wang F."/>
            <person name="Yang Y."/>
            <person name="An X."/>
            <person name="Dong Z."/>
            <person name="Zhang K."/>
            <person name="Zhang X."/>
            <person name="Luo M.C."/>
            <person name="Dvorak J."/>
            <person name="Tong Y."/>
            <person name="Wang J."/>
            <person name="Yang H."/>
            <person name="Li Z."/>
            <person name="Wang D."/>
            <person name="Zhang A."/>
            <person name="Wang J."/>
        </authorList>
    </citation>
    <scope>NUCLEOTIDE SEQUENCE</scope>
    <source>
        <strain evidence="3">cv. G1812</strain>
    </source>
</reference>
<name>A0A8R7TWI8_TRIUA</name>
<evidence type="ECO:0000313" key="2">
    <source>
        <dbReference type="EnsemblPlants" id="TuG1812G0300002995.01.T01.cds446288"/>
    </source>
</evidence>
<reference evidence="2" key="2">
    <citation type="submission" date="2018-03" db="EMBL/GenBank/DDBJ databases">
        <title>The Triticum urartu genome reveals the dynamic nature of wheat genome evolution.</title>
        <authorList>
            <person name="Ling H."/>
            <person name="Ma B."/>
            <person name="Shi X."/>
            <person name="Liu H."/>
            <person name="Dong L."/>
            <person name="Sun H."/>
            <person name="Cao Y."/>
            <person name="Gao Q."/>
            <person name="Zheng S."/>
            <person name="Li Y."/>
            <person name="Yu Y."/>
            <person name="Du H."/>
            <person name="Qi M."/>
            <person name="Li Y."/>
            <person name="Yu H."/>
            <person name="Cui Y."/>
            <person name="Wang N."/>
            <person name="Chen C."/>
            <person name="Wu H."/>
            <person name="Zhao Y."/>
            <person name="Zhang J."/>
            <person name="Li Y."/>
            <person name="Zhou W."/>
            <person name="Zhang B."/>
            <person name="Hu W."/>
            <person name="Eijk M."/>
            <person name="Tang J."/>
            <person name="Witsenboer H."/>
            <person name="Zhao S."/>
            <person name="Li Z."/>
            <person name="Zhang A."/>
            <person name="Wang D."/>
            <person name="Liang C."/>
        </authorList>
    </citation>
    <scope>NUCLEOTIDE SEQUENCE [LARGE SCALE GENOMIC DNA]</scope>
    <source>
        <strain evidence="2">cv. G1812</strain>
    </source>
</reference>
<sequence length="68" mass="7371">MNELMKSSAASCRPSPVKCHQLSSPSRIIFRRPRSGAPTSRRSSQARRRSSAGAAAPRPPWPIAGCRP</sequence>
<reference evidence="2" key="3">
    <citation type="submission" date="2022-06" db="UniProtKB">
        <authorList>
            <consortium name="EnsemblPlants"/>
        </authorList>
    </citation>
    <scope>IDENTIFICATION</scope>
</reference>
<dbReference type="Proteomes" id="UP000015106">
    <property type="component" value="Chromosome 3"/>
</dbReference>